<dbReference type="InterPro" id="IPR002505">
    <property type="entry name" value="PTA_PTB"/>
</dbReference>
<comment type="subcellular location">
    <subcellularLocation>
        <location evidence="2 13">Cytoplasm</location>
    </subcellularLocation>
</comment>
<dbReference type="OrthoDB" id="9805787at2"/>
<dbReference type="PANTHER" id="PTHR43356:SF3">
    <property type="entry name" value="PHOSPHATE ACETYLTRANSFERASE"/>
    <property type="match status" value="1"/>
</dbReference>
<dbReference type="SUPFAM" id="SSF53659">
    <property type="entry name" value="Isocitrate/Isopropylmalate dehydrogenase-like"/>
    <property type="match status" value="1"/>
</dbReference>
<sequence>MTHSLYISTTEAGSGKALASLGIIDLILRQTTRVHFFRPVIQTKNKRDEDIELILTYFGLNQTYEESFGLSSQEVNELLGQHQASIALEQIIAKFKRLEQRGDFILCEGSDYLGEGAAFEFNLNQEFARNLGCPILILGRADNRTPEATLRPIQMAVDAYRQHNCQVMGIVLNRASPDQVVTLKAALKTRYGEDGYLLAVIPSDPRLGSPRVRDIADQLQAEVLYGHTHLDNLVPHFLVAAMQMQHALSWLKDNSLVITPGDRGDIIVGMLQAHQSTKYPQLAGLLLSTGLKPDPAIATLIEGLPDPLPILSVKTDTYTTASLVKEVRSSLIPEDKEKISLSIRAFDDHVDLREFKQQISTIQVQGITPKMFTYNLLKQASTEPRHIVLPEGTDPRILKAAAVLTSRGIVKLTLLGQRAKIEQVIKQQRIELDLNALSILYPPESSRLEHYAQTLHQLRQHKGITLEAAHDYLMDVSYFGTMMVYEGDADAMVSGAVHTTQHTVRPALQIIKAKPGFSIVSSVFLMCLEDRVLVYGDCAVNPNPTAAELAEIAITSADTAQSFGIEPRVALLSYSSGDSGQGDDVDKVRQATQIAQARRPDLLLEGPMQYDAAVNPQVAAQKLPGSIVAGRATVLVFPDLNTGNNTYKAVQRETGAIAIGPILQGLKKPVNDLSRGCTVEDVINTVAITAIQAQTLSS</sequence>
<dbReference type="NCBIfam" id="NF004167">
    <property type="entry name" value="PRK05632.1"/>
    <property type="match status" value="1"/>
</dbReference>
<dbReference type="GO" id="GO:0005737">
    <property type="term" value="C:cytoplasm"/>
    <property type="evidence" value="ECO:0007669"/>
    <property type="project" value="UniProtKB-SubCell"/>
</dbReference>
<feature type="domain" description="Phosphate acetyl/butaryl transferase" evidence="14">
    <location>
        <begin position="371"/>
        <end position="690"/>
    </location>
</feature>
<name>B8HK40_CYAP4</name>
<dbReference type="InterPro" id="IPR050500">
    <property type="entry name" value="Phos_Acetyltrans/Butyryltrans"/>
</dbReference>
<dbReference type="Gene3D" id="3.40.50.10950">
    <property type="match status" value="1"/>
</dbReference>
<evidence type="ECO:0000256" key="2">
    <source>
        <dbReference type="ARBA" id="ARBA00004496"/>
    </source>
</evidence>
<evidence type="ECO:0000256" key="9">
    <source>
        <dbReference type="ARBA" id="ARBA00022679"/>
    </source>
</evidence>
<dbReference type="EC" id="2.3.1.8" evidence="6 13"/>
<evidence type="ECO:0000256" key="5">
    <source>
        <dbReference type="ARBA" id="ARBA00009786"/>
    </source>
</evidence>
<dbReference type="FunFam" id="3.40.50.10750:FF:000001">
    <property type="entry name" value="Phosphate acetyltransferase"/>
    <property type="match status" value="1"/>
</dbReference>
<proteinExistence type="inferred from homology"/>
<dbReference type="AlphaFoldDB" id="B8HK40"/>
<evidence type="ECO:0000313" key="16">
    <source>
        <dbReference type="EMBL" id="ACL46790.1"/>
    </source>
</evidence>
<protein>
    <recommendedName>
        <fullName evidence="7 13">Phosphate acetyltransferase</fullName>
        <ecNumber evidence="6 13">2.3.1.8</ecNumber>
    </recommendedName>
    <alternativeName>
        <fullName evidence="11 13">Phosphotransacetylase</fullName>
    </alternativeName>
</protein>
<dbReference type="EMBL" id="CP001344">
    <property type="protein sequence ID" value="ACL46790.1"/>
    <property type="molecule type" value="Genomic_DNA"/>
</dbReference>
<dbReference type="Pfam" id="PF07085">
    <property type="entry name" value="DRTGG"/>
    <property type="match status" value="1"/>
</dbReference>
<dbReference type="InterPro" id="IPR042112">
    <property type="entry name" value="P_AcTrfase_dom2"/>
</dbReference>
<evidence type="ECO:0000256" key="13">
    <source>
        <dbReference type="PIRNR" id="PIRNR006107"/>
    </source>
</evidence>
<dbReference type="InterPro" id="IPR016475">
    <property type="entry name" value="P-Actrans_bac"/>
</dbReference>
<evidence type="ECO:0000256" key="1">
    <source>
        <dbReference type="ARBA" id="ARBA00000705"/>
    </source>
</evidence>
<evidence type="ECO:0000256" key="11">
    <source>
        <dbReference type="ARBA" id="ARBA00031108"/>
    </source>
</evidence>
<dbReference type="Gene3D" id="3.40.50.300">
    <property type="entry name" value="P-loop containing nucleotide triphosphate hydrolases"/>
    <property type="match status" value="1"/>
</dbReference>
<dbReference type="Pfam" id="PF13500">
    <property type="entry name" value="AAA_26"/>
    <property type="match status" value="1"/>
</dbReference>
<dbReference type="InterPro" id="IPR028979">
    <property type="entry name" value="Ser_kin/Pase_Hpr-like_N_sf"/>
</dbReference>
<dbReference type="PIRSF" id="PIRSF006107">
    <property type="entry name" value="PhpActrans_proteobac"/>
    <property type="match status" value="1"/>
</dbReference>
<organism evidence="16">
    <name type="scientific">Cyanothece sp. (strain PCC 7425 / ATCC 29141)</name>
    <dbReference type="NCBI Taxonomy" id="395961"/>
    <lineage>
        <taxon>Bacteria</taxon>
        <taxon>Bacillati</taxon>
        <taxon>Cyanobacteriota</taxon>
        <taxon>Cyanophyceae</taxon>
        <taxon>Gomontiellales</taxon>
        <taxon>Cyanothecaceae</taxon>
        <taxon>Cyanothece</taxon>
    </lineage>
</organism>
<keyword evidence="9 13" id="KW-0808">Transferase</keyword>
<dbReference type="CDD" id="cd03109">
    <property type="entry name" value="DTBS"/>
    <property type="match status" value="1"/>
</dbReference>
<dbReference type="UniPathway" id="UPA00340">
    <property type="reaction ID" value="UER00459"/>
</dbReference>
<dbReference type="GO" id="GO:0008959">
    <property type="term" value="F:phosphate acetyltransferase activity"/>
    <property type="evidence" value="ECO:0007669"/>
    <property type="project" value="UniProtKB-EC"/>
</dbReference>
<evidence type="ECO:0000256" key="6">
    <source>
        <dbReference type="ARBA" id="ARBA00012707"/>
    </source>
</evidence>
<dbReference type="STRING" id="395961.Cyan7425_4480"/>
<dbReference type="eggNOG" id="COG0280">
    <property type="taxonomic scope" value="Bacteria"/>
</dbReference>
<dbReference type="NCBIfam" id="NF007233">
    <property type="entry name" value="PRK09653.1"/>
    <property type="match status" value="1"/>
</dbReference>
<reference evidence="16" key="1">
    <citation type="submission" date="2009-01" db="EMBL/GenBank/DDBJ databases">
        <title>Complete sequence of chromosome Cyanothece sp. PCC 7425.</title>
        <authorList>
            <consortium name="US DOE Joint Genome Institute"/>
            <person name="Lucas S."/>
            <person name="Copeland A."/>
            <person name="Lapidus A."/>
            <person name="Glavina del Rio T."/>
            <person name="Dalin E."/>
            <person name="Tice H."/>
            <person name="Bruce D."/>
            <person name="Goodwin L."/>
            <person name="Pitluck S."/>
            <person name="Sims D."/>
            <person name="Meineke L."/>
            <person name="Brettin T."/>
            <person name="Detter J.C."/>
            <person name="Han C."/>
            <person name="Larimer F."/>
            <person name="Land M."/>
            <person name="Hauser L."/>
            <person name="Kyrpides N."/>
            <person name="Ovchinnikova G."/>
            <person name="Liberton M."/>
            <person name="Stoeckel J."/>
            <person name="Banerjee A."/>
            <person name="Singh A."/>
            <person name="Page L."/>
            <person name="Sato H."/>
            <person name="Zhao L."/>
            <person name="Sherman L."/>
            <person name="Pakrasi H."/>
            <person name="Richardson P."/>
        </authorList>
    </citation>
    <scope>NUCLEOTIDE SEQUENCE</scope>
    <source>
        <strain evidence="16">PCC 7425</strain>
    </source>
</reference>
<evidence type="ECO:0000259" key="15">
    <source>
        <dbReference type="Pfam" id="PF07085"/>
    </source>
</evidence>
<evidence type="ECO:0000256" key="3">
    <source>
        <dbReference type="ARBA" id="ARBA00004989"/>
    </source>
</evidence>
<evidence type="ECO:0000259" key="14">
    <source>
        <dbReference type="Pfam" id="PF01515"/>
    </source>
</evidence>
<dbReference type="InterPro" id="IPR042113">
    <property type="entry name" value="P_AcTrfase_dom1"/>
</dbReference>
<dbReference type="Pfam" id="PF01515">
    <property type="entry name" value="PTA_PTB"/>
    <property type="match status" value="1"/>
</dbReference>
<dbReference type="KEGG" id="cyn:Cyan7425_4480"/>
<dbReference type="InterPro" id="IPR010766">
    <property type="entry name" value="DRTGG"/>
</dbReference>
<dbReference type="SUPFAM" id="SSF75138">
    <property type="entry name" value="HprK N-terminal domain-like"/>
    <property type="match status" value="1"/>
</dbReference>
<comment type="similarity">
    <text evidence="4 13">In the C-terminal section; belongs to the phosphate acetyltransferase and butyryltransferase family.</text>
</comment>
<dbReference type="GO" id="GO:0006085">
    <property type="term" value="P:acetyl-CoA biosynthetic process"/>
    <property type="evidence" value="ECO:0007669"/>
    <property type="project" value="UniProtKB-UniPathway"/>
</dbReference>
<evidence type="ECO:0000256" key="8">
    <source>
        <dbReference type="ARBA" id="ARBA00022490"/>
    </source>
</evidence>
<evidence type="ECO:0000256" key="4">
    <source>
        <dbReference type="ARBA" id="ARBA00008756"/>
    </source>
</evidence>
<comment type="catalytic activity">
    <reaction evidence="1 13">
        <text>acetyl-CoA + phosphate = acetyl phosphate + CoA</text>
        <dbReference type="Rhea" id="RHEA:19521"/>
        <dbReference type="ChEBI" id="CHEBI:22191"/>
        <dbReference type="ChEBI" id="CHEBI:43474"/>
        <dbReference type="ChEBI" id="CHEBI:57287"/>
        <dbReference type="ChEBI" id="CHEBI:57288"/>
        <dbReference type="EC" id="2.3.1.8"/>
    </reaction>
</comment>
<evidence type="ECO:0000256" key="7">
    <source>
        <dbReference type="ARBA" id="ARBA00021528"/>
    </source>
</evidence>
<keyword evidence="10 13" id="KW-0012">Acyltransferase</keyword>
<dbReference type="HOGENOM" id="CLU_019723_3_0_3"/>
<evidence type="ECO:0000256" key="10">
    <source>
        <dbReference type="ARBA" id="ARBA00023315"/>
    </source>
</evidence>
<evidence type="ECO:0000256" key="12">
    <source>
        <dbReference type="ARBA" id="ARBA00049955"/>
    </source>
</evidence>
<dbReference type="InterPro" id="IPR027417">
    <property type="entry name" value="P-loop_NTPase"/>
</dbReference>
<dbReference type="SUPFAM" id="SSF52540">
    <property type="entry name" value="P-loop containing nucleoside triphosphate hydrolases"/>
    <property type="match status" value="1"/>
</dbReference>
<dbReference type="Gene3D" id="3.40.1390.20">
    <property type="entry name" value="HprK N-terminal domain-like"/>
    <property type="match status" value="1"/>
</dbReference>
<comment type="domain">
    <text evidence="13">The N-terminal region seems to be important for proper quaternary structure. The C-terminal region contains the substrate-binding site.</text>
</comment>
<dbReference type="PANTHER" id="PTHR43356">
    <property type="entry name" value="PHOSPHATE ACETYLTRANSFERASE"/>
    <property type="match status" value="1"/>
</dbReference>
<comment type="similarity">
    <text evidence="5 13">In the N-terminal section; belongs to the CobB/CobQ family.</text>
</comment>
<dbReference type="InterPro" id="IPR004614">
    <property type="entry name" value="P_AcTrfase"/>
</dbReference>
<dbReference type="NCBIfam" id="TIGR00651">
    <property type="entry name" value="pta"/>
    <property type="match status" value="1"/>
</dbReference>
<feature type="domain" description="DRTGG" evidence="15">
    <location>
        <begin position="214"/>
        <end position="326"/>
    </location>
</feature>
<dbReference type="Gene3D" id="3.40.50.10750">
    <property type="entry name" value="Isocitrate/Isopropylmalate dehydrogenase-like"/>
    <property type="match status" value="1"/>
</dbReference>
<comment type="pathway">
    <text evidence="3 13">Metabolic intermediate biosynthesis; acetyl-CoA biosynthesis; acetyl-CoA from acetate: step 2/2.</text>
</comment>
<accession>B8HK40</accession>
<comment type="function">
    <text evidence="12 13">Involved in acetate metabolism.</text>
</comment>
<keyword evidence="8 13" id="KW-0963">Cytoplasm</keyword>
<gene>
    <name evidence="16" type="ordered locus">Cyan7425_4480</name>
</gene>
<dbReference type="eggNOG" id="COG0857">
    <property type="taxonomic scope" value="Bacteria"/>
</dbReference>